<keyword evidence="2" id="KW-0472">Membrane</keyword>
<comment type="similarity">
    <text evidence="1">Belongs to the bacterial sugar transferase family.</text>
</comment>
<protein>
    <submittedName>
        <fullName evidence="4">Sugar transferase</fullName>
    </submittedName>
</protein>
<keyword evidence="4" id="KW-0808">Transferase</keyword>
<accession>A0ABW5FR63</accession>
<dbReference type="PANTHER" id="PTHR30576">
    <property type="entry name" value="COLANIC BIOSYNTHESIS UDP-GLUCOSE LIPID CARRIER TRANSFERASE"/>
    <property type="match status" value="1"/>
</dbReference>
<name>A0ABW5FR63_9PSEU</name>
<dbReference type="EMBL" id="JBHUKR010000007">
    <property type="protein sequence ID" value="MFD2417328.1"/>
    <property type="molecule type" value="Genomic_DNA"/>
</dbReference>
<comment type="caution">
    <text evidence="4">The sequence shown here is derived from an EMBL/GenBank/DDBJ whole genome shotgun (WGS) entry which is preliminary data.</text>
</comment>
<keyword evidence="2" id="KW-1133">Transmembrane helix</keyword>
<feature type="domain" description="Bacterial sugar transferase" evidence="3">
    <location>
        <begin position="7"/>
        <end position="178"/>
    </location>
</feature>
<dbReference type="Proteomes" id="UP001597417">
    <property type="component" value="Unassembled WGS sequence"/>
</dbReference>
<keyword evidence="2" id="KW-0812">Transmembrane</keyword>
<gene>
    <name evidence="4" type="ORF">ACFSXZ_13445</name>
</gene>
<dbReference type="RefSeq" id="WP_378264993.1">
    <property type="nucleotide sequence ID" value="NZ_JBHUKR010000007.1"/>
</dbReference>
<keyword evidence="5" id="KW-1185">Reference proteome</keyword>
<evidence type="ECO:0000313" key="4">
    <source>
        <dbReference type="EMBL" id="MFD2417328.1"/>
    </source>
</evidence>
<evidence type="ECO:0000313" key="5">
    <source>
        <dbReference type="Proteomes" id="UP001597417"/>
    </source>
</evidence>
<evidence type="ECO:0000256" key="2">
    <source>
        <dbReference type="SAM" id="Phobius"/>
    </source>
</evidence>
<dbReference type="GO" id="GO:0016740">
    <property type="term" value="F:transferase activity"/>
    <property type="evidence" value="ECO:0007669"/>
    <property type="project" value="UniProtKB-KW"/>
</dbReference>
<organism evidence="4 5">
    <name type="scientific">Amycolatopsis pigmentata</name>
    <dbReference type="NCBI Taxonomy" id="450801"/>
    <lineage>
        <taxon>Bacteria</taxon>
        <taxon>Bacillati</taxon>
        <taxon>Actinomycetota</taxon>
        <taxon>Actinomycetes</taxon>
        <taxon>Pseudonocardiales</taxon>
        <taxon>Pseudonocardiaceae</taxon>
        <taxon>Amycolatopsis</taxon>
    </lineage>
</organism>
<proteinExistence type="inferred from homology"/>
<evidence type="ECO:0000259" key="3">
    <source>
        <dbReference type="Pfam" id="PF02397"/>
    </source>
</evidence>
<dbReference type="Pfam" id="PF02397">
    <property type="entry name" value="Bac_transf"/>
    <property type="match status" value="1"/>
</dbReference>
<sequence length="218" mass="24496">MRDGVVRRLVDVLVAGVVLMVLAPVLLTVAVVIRLRMGSPVLFRQWRLGRDGRQFRIIKFRTLLPTVYEGQPDYQRLTRLGIFLRATSLDELPQLFNVLCGHMSLIGPRPGLPEHLERYCPRQRGRLVVRPGITGWAQVNGRNSVSLPERIELDLWYVAHRGPRVDLKIVVATFGHLLRPRGVIGPGGTNPDFPSANSPCCAARCEPRVTPCRQQART</sequence>
<evidence type="ECO:0000256" key="1">
    <source>
        <dbReference type="ARBA" id="ARBA00006464"/>
    </source>
</evidence>
<feature type="transmembrane region" description="Helical" evidence="2">
    <location>
        <begin position="12"/>
        <end position="35"/>
    </location>
</feature>
<dbReference type="InterPro" id="IPR003362">
    <property type="entry name" value="Bact_transf"/>
</dbReference>
<reference evidence="5" key="1">
    <citation type="journal article" date="2019" name="Int. J. Syst. Evol. Microbiol.">
        <title>The Global Catalogue of Microorganisms (GCM) 10K type strain sequencing project: providing services to taxonomists for standard genome sequencing and annotation.</title>
        <authorList>
            <consortium name="The Broad Institute Genomics Platform"/>
            <consortium name="The Broad Institute Genome Sequencing Center for Infectious Disease"/>
            <person name="Wu L."/>
            <person name="Ma J."/>
        </authorList>
    </citation>
    <scope>NUCLEOTIDE SEQUENCE [LARGE SCALE GENOMIC DNA]</scope>
    <source>
        <strain evidence="5">CGMCC 4.7645</strain>
    </source>
</reference>
<dbReference type="PANTHER" id="PTHR30576:SF8">
    <property type="entry name" value="UNDECAPRENYL-PHOSPHATE GALACTOSE PHOSPHOTRANSFERASE"/>
    <property type="match status" value="1"/>
</dbReference>